<evidence type="ECO:0000313" key="4">
    <source>
        <dbReference type="EMBL" id="KZV87989.1"/>
    </source>
</evidence>
<dbReference type="InterPro" id="IPR014189">
    <property type="entry name" value="Quinone_OxRdtase_PIG3"/>
</dbReference>
<feature type="domain" description="Enoyl reductase (ER)" evidence="3">
    <location>
        <begin position="11"/>
        <end position="330"/>
    </location>
</feature>
<dbReference type="SMART" id="SM00829">
    <property type="entry name" value="PKS_ER"/>
    <property type="match status" value="1"/>
</dbReference>
<dbReference type="STRING" id="1314781.A0A166A2K2"/>
<dbReference type="OrthoDB" id="203908at2759"/>
<proteinExistence type="predicted"/>
<dbReference type="Gene3D" id="3.90.180.10">
    <property type="entry name" value="Medium-chain alcohol dehydrogenases, catalytic domain"/>
    <property type="match status" value="1"/>
</dbReference>
<keyword evidence="1" id="KW-0521">NADP</keyword>
<dbReference type="SUPFAM" id="SSF51735">
    <property type="entry name" value="NAD(P)-binding Rossmann-fold domains"/>
    <property type="match status" value="1"/>
</dbReference>
<dbReference type="Pfam" id="PF00107">
    <property type="entry name" value="ADH_zinc_N"/>
    <property type="match status" value="1"/>
</dbReference>
<dbReference type="InParanoid" id="A0A166A2K2"/>
<dbReference type="Pfam" id="PF08240">
    <property type="entry name" value="ADH_N"/>
    <property type="match status" value="1"/>
</dbReference>
<evidence type="ECO:0000313" key="5">
    <source>
        <dbReference type="Proteomes" id="UP000077266"/>
    </source>
</evidence>
<dbReference type="AlphaFoldDB" id="A0A166A2K2"/>
<reference evidence="4 5" key="1">
    <citation type="journal article" date="2016" name="Mol. Biol. Evol.">
        <title>Comparative Genomics of Early-Diverging Mushroom-Forming Fungi Provides Insights into the Origins of Lignocellulose Decay Capabilities.</title>
        <authorList>
            <person name="Nagy L.G."/>
            <person name="Riley R."/>
            <person name="Tritt A."/>
            <person name="Adam C."/>
            <person name="Daum C."/>
            <person name="Floudas D."/>
            <person name="Sun H."/>
            <person name="Yadav J.S."/>
            <person name="Pangilinan J."/>
            <person name="Larsson K.H."/>
            <person name="Matsuura K."/>
            <person name="Barry K."/>
            <person name="Labutti K."/>
            <person name="Kuo R."/>
            <person name="Ohm R.A."/>
            <person name="Bhattacharya S.S."/>
            <person name="Shirouzu T."/>
            <person name="Yoshinaga Y."/>
            <person name="Martin F.M."/>
            <person name="Grigoriev I.V."/>
            <person name="Hibbett D.S."/>
        </authorList>
    </citation>
    <scope>NUCLEOTIDE SEQUENCE [LARGE SCALE GENOMIC DNA]</scope>
    <source>
        <strain evidence="4 5">HHB12029</strain>
    </source>
</reference>
<dbReference type="Gene3D" id="3.40.50.720">
    <property type="entry name" value="NAD(P)-binding Rossmann-like Domain"/>
    <property type="match status" value="1"/>
</dbReference>
<dbReference type="NCBIfam" id="TIGR02824">
    <property type="entry name" value="quinone_pig3"/>
    <property type="match status" value="1"/>
</dbReference>
<dbReference type="GO" id="GO:0070402">
    <property type="term" value="F:NADPH binding"/>
    <property type="evidence" value="ECO:0007669"/>
    <property type="project" value="TreeGrafter"/>
</dbReference>
<dbReference type="PANTHER" id="PTHR48106:SF18">
    <property type="entry name" value="QUINONE OXIDOREDUCTASE PIG3"/>
    <property type="match status" value="1"/>
</dbReference>
<name>A0A166A2K2_EXIGL</name>
<dbReference type="InterPro" id="IPR020843">
    <property type="entry name" value="ER"/>
</dbReference>
<dbReference type="SUPFAM" id="SSF50129">
    <property type="entry name" value="GroES-like"/>
    <property type="match status" value="1"/>
</dbReference>
<dbReference type="EMBL" id="KV426110">
    <property type="protein sequence ID" value="KZV87989.1"/>
    <property type="molecule type" value="Genomic_DNA"/>
</dbReference>
<evidence type="ECO:0000256" key="1">
    <source>
        <dbReference type="ARBA" id="ARBA00022857"/>
    </source>
</evidence>
<organism evidence="4 5">
    <name type="scientific">Exidia glandulosa HHB12029</name>
    <dbReference type="NCBI Taxonomy" id="1314781"/>
    <lineage>
        <taxon>Eukaryota</taxon>
        <taxon>Fungi</taxon>
        <taxon>Dikarya</taxon>
        <taxon>Basidiomycota</taxon>
        <taxon>Agaricomycotina</taxon>
        <taxon>Agaricomycetes</taxon>
        <taxon>Auriculariales</taxon>
        <taxon>Exidiaceae</taxon>
        <taxon>Exidia</taxon>
    </lineage>
</organism>
<gene>
    <name evidence="4" type="ORF">EXIGLDRAFT_619978</name>
</gene>
<sequence length="333" mass="35630">MRAILVKDGAGPVENLHIGEAPHPTLKNGEVLVKVKAFGLNRMDIAQRQGYYPPPAGASLILGVEFSGTVAKLGEGSTQWKEGDEVFGLVAGGAYAEYVAAIATHLIRKPENLSWVEAASIPEAFLTAYQALVLIGGLKKDESVLVHAGASGVGVAANQIARFLGAYTIVSTASTEEKLTWLRTLGVTHTANYKTTDFSETVKGATSGRGVDVLIDFVGATHWEKNINSLGLDGRMVILSFLGGPVVPNVNLLPILLKRLSIYGSGLRTRSVEYQTDLIAKFAHAIVPHLTGEKGDGAVKTYIYKVYPWTQIQDATREMEAGKNSGKIMVEIV</sequence>
<evidence type="ECO:0000256" key="2">
    <source>
        <dbReference type="ARBA" id="ARBA00023002"/>
    </source>
</evidence>
<dbReference type="CDD" id="cd05276">
    <property type="entry name" value="p53_inducible_oxidoreductase"/>
    <property type="match status" value="1"/>
</dbReference>
<dbReference type="PANTHER" id="PTHR48106">
    <property type="entry name" value="QUINONE OXIDOREDUCTASE PIG3-RELATED"/>
    <property type="match status" value="1"/>
</dbReference>
<dbReference type="InterPro" id="IPR013154">
    <property type="entry name" value="ADH-like_N"/>
</dbReference>
<dbReference type="InterPro" id="IPR013149">
    <property type="entry name" value="ADH-like_C"/>
</dbReference>
<evidence type="ECO:0000259" key="3">
    <source>
        <dbReference type="SMART" id="SM00829"/>
    </source>
</evidence>
<dbReference type="Proteomes" id="UP000077266">
    <property type="component" value="Unassembled WGS sequence"/>
</dbReference>
<dbReference type="InterPro" id="IPR036291">
    <property type="entry name" value="NAD(P)-bd_dom_sf"/>
</dbReference>
<dbReference type="GO" id="GO:0016651">
    <property type="term" value="F:oxidoreductase activity, acting on NAD(P)H"/>
    <property type="evidence" value="ECO:0007669"/>
    <property type="project" value="TreeGrafter"/>
</dbReference>
<protein>
    <submittedName>
        <fullName evidence="4">Quinone oxidoreductase putative</fullName>
    </submittedName>
</protein>
<accession>A0A166A2K2</accession>
<dbReference type="InterPro" id="IPR011032">
    <property type="entry name" value="GroES-like_sf"/>
</dbReference>
<keyword evidence="5" id="KW-1185">Reference proteome</keyword>
<keyword evidence="2" id="KW-0560">Oxidoreductase</keyword>